<dbReference type="SUPFAM" id="SSF52540">
    <property type="entry name" value="P-loop containing nucleoside triphosphate hydrolases"/>
    <property type="match status" value="1"/>
</dbReference>
<sequence length="762" mass="84698">MLVVVPELLSYRDQLAETFDEVGVHVANVGRPPIQQTQVGRAALTLVDCCLSDPTQQDVAVLSSSPAVTLGDDSETVNTTTILSLIDRLPTTDLDRLQQELDDDPTTAIDHFREDIETVSSASREKTIDALRELFDAVELESNAEQLADSGEGIELTALETVERVIDAVETVEFSAGERGFGDGTSVDPVRYVADSLEGQRVAQRTRDQKGVVRVVGPQDALGLSYDHLHLVGLTRVAFPPNRTRPEFFERIFETLPDVDTVDRRARARYQFAVLVGAAETVHVTTPETGADGDERLPSPVLSEFARVTGLEAETVDRGVASAGDLQRELAGLNNRERETALSQAVDEQMILLRTAETVRRGVECVENRAKTKLTSHDAQLEPETVAELHETEALSPTQLRDYARCGFRYYAERVLGFEEPEEFPTEPTPLDRGSLVHDSLESFYADLLSDTNGPVDLADYERADLEERLLTSVRTELDALNAPTDGAFGDRWLEQLLAGLSTPSKNDHYGSDHPHRGQDRGLFIRFLEYELGADDAVLAVEEPLDFGASGDEIRVTVPDGREVAIHGRIDRVTVEDDDGVAGIVHDYKTSDPTTKLTFDGVEFQLPVYTIAAQRELQKQYGEDLRYVDGGFYTVEPPAEVTRKRSLQKTIWRKDGDRDDFDRFLNRDIPERIADISDSIGNGGFHTTTLEADEAKCKHCQFRDMCGVRHHRRRERVAGVDDEGSYVPQRAGLTASTTTSGVTRRERPRGSREDDGRRRKRC</sequence>
<dbReference type="InterPro" id="IPR011604">
    <property type="entry name" value="PDDEXK-like_dom_sf"/>
</dbReference>
<dbReference type="EMBL" id="JBHSZH010000004">
    <property type="protein sequence ID" value="MFC7079507.1"/>
    <property type="molecule type" value="Genomic_DNA"/>
</dbReference>
<dbReference type="Proteomes" id="UP001596407">
    <property type="component" value="Unassembled WGS sequence"/>
</dbReference>
<dbReference type="InterPro" id="IPR038726">
    <property type="entry name" value="PDDEXK_AddAB-type"/>
</dbReference>
<evidence type="ECO:0000313" key="4">
    <source>
        <dbReference type="Proteomes" id="UP001596407"/>
    </source>
</evidence>
<gene>
    <name evidence="3" type="ORF">ACFQJ6_04430</name>
</gene>
<organism evidence="3 4">
    <name type="scientific">Halorussus caseinilyticus</name>
    <dbReference type="NCBI Taxonomy" id="3034025"/>
    <lineage>
        <taxon>Archaea</taxon>
        <taxon>Methanobacteriati</taxon>
        <taxon>Methanobacteriota</taxon>
        <taxon>Stenosarchaea group</taxon>
        <taxon>Halobacteria</taxon>
        <taxon>Halobacteriales</taxon>
        <taxon>Haladaptataceae</taxon>
        <taxon>Halorussus</taxon>
    </lineage>
</organism>
<evidence type="ECO:0000259" key="2">
    <source>
        <dbReference type="Pfam" id="PF12705"/>
    </source>
</evidence>
<proteinExistence type="predicted"/>
<dbReference type="Gene3D" id="3.90.320.10">
    <property type="match status" value="1"/>
</dbReference>
<reference evidence="3 4" key="1">
    <citation type="journal article" date="2019" name="Int. J. Syst. Evol. Microbiol.">
        <title>The Global Catalogue of Microorganisms (GCM) 10K type strain sequencing project: providing services to taxonomists for standard genome sequencing and annotation.</title>
        <authorList>
            <consortium name="The Broad Institute Genomics Platform"/>
            <consortium name="The Broad Institute Genome Sequencing Center for Infectious Disease"/>
            <person name="Wu L."/>
            <person name="Ma J."/>
        </authorList>
    </citation>
    <scope>NUCLEOTIDE SEQUENCE [LARGE SCALE GENOMIC DNA]</scope>
    <source>
        <strain evidence="3 4">DT72</strain>
    </source>
</reference>
<name>A0ABD5WFX0_9EURY</name>
<evidence type="ECO:0000256" key="1">
    <source>
        <dbReference type="SAM" id="MobiDB-lite"/>
    </source>
</evidence>
<protein>
    <submittedName>
        <fullName evidence="3">PD-(D/E)XK nuclease family protein</fullName>
    </submittedName>
</protein>
<feature type="region of interest" description="Disordered" evidence="1">
    <location>
        <begin position="717"/>
        <end position="762"/>
    </location>
</feature>
<dbReference type="Gene3D" id="3.40.50.300">
    <property type="entry name" value="P-loop containing nucleotide triphosphate hydrolases"/>
    <property type="match status" value="1"/>
</dbReference>
<keyword evidence="4" id="KW-1185">Reference proteome</keyword>
<feature type="domain" description="PD-(D/E)XK endonuclease-like" evidence="2">
    <location>
        <begin position="395"/>
        <end position="706"/>
    </location>
</feature>
<dbReference type="AlphaFoldDB" id="A0ABD5WFX0"/>
<feature type="compositionally biased region" description="Basic and acidic residues" evidence="1">
    <location>
        <begin position="743"/>
        <end position="762"/>
    </location>
</feature>
<dbReference type="Pfam" id="PF12705">
    <property type="entry name" value="PDDEXK_1"/>
    <property type="match status" value="1"/>
</dbReference>
<dbReference type="RefSeq" id="WP_382208997.1">
    <property type="nucleotide sequence ID" value="NZ_JBHSZH010000004.1"/>
</dbReference>
<dbReference type="InterPro" id="IPR027417">
    <property type="entry name" value="P-loop_NTPase"/>
</dbReference>
<comment type="caution">
    <text evidence="3">The sequence shown here is derived from an EMBL/GenBank/DDBJ whole genome shotgun (WGS) entry which is preliminary data.</text>
</comment>
<evidence type="ECO:0000313" key="3">
    <source>
        <dbReference type="EMBL" id="MFC7079507.1"/>
    </source>
</evidence>
<accession>A0ABD5WFX0</accession>